<dbReference type="Gene3D" id="3.40.50.1380">
    <property type="entry name" value="Methylglyoxal synthase-like domain"/>
    <property type="match status" value="1"/>
</dbReference>
<dbReference type="EC" id="4.2.3.3" evidence="1"/>
<accession>A0A660L6P3</accession>
<dbReference type="SUPFAM" id="SSF52335">
    <property type="entry name" value="Methylglyoxal synthase-like"/>
    <property type="match status" value="1"/>
</dbReference>
<feature type="binding site" evidence="1">
    <location>
        <position position="21"/>
    </location>
    <ligand>
        <name>substrate</name>
    </ligand>
</feature>
<dbReference type="PROSITE" id="PS01335">
    <property type="entry name" value="METHYLGLYOXAL_SYNTH"/>
    <property type="match status" value="1"/>
</dbReference>
<comment type="function">
    <text evidence="1">Catalyzes the formation of methylglyoxal from dihydroxyacetone phosphate.</text>
</comment>
<comment type="catalytic activity">
    <reaction evidence="1">
        <text>dihydroxyacetone phosphate = methylglyoxal + phosphate</text>
        <dbReference type="Rhea" id="RHEA:17937"/>
        <dbReference type="ChEBI" id="CHEBI:17158"/>
        <dbReference type="ChEBI" id="CHEBI:43474"/>
        <dbReference type="ChEBI" id="CHEBI:57642"/>
        <dbReference type="EC" id="4.2.3.3"/>
    </reaction>
</comment>
<protein>
    <recommendedName>
        <fullName evidence="1">Methylglyoxal synthase</fullName>
        <shortName evidence="1">MGS</shortName>
        <ecNumber evidence="1">4.2.3.3</ecNumber>
    </recommendedName>
</protein>
<keyword evidence="1" id="KW-0456">Lyase</keyword>
<dbReference type="InterPro" id="IPR036914">
    <property type="entry name" value="MGS-like_dom_sf"/>
</dbReference>
<keyword evidence="4" id="KW-1185">Reference proteome</keyword>
<feature type="domain" description="MGS-like" evidence="2">
    <location>
        <begin position="1"/>
        <end position="159"/>
    </location>
</feature>
<comment type="caution">
    <text evidence="3">The sequence shown here is derived from an EMBL/GenBank/DDBJ whole genome shotgun (WGS) entry which is preliminary data.</text>
</comment>
<dbReference type="InterPro" id="IPR004363">
    <property type="entry name" value="Methylgl_synth"/>
</dbReference>
<dbReference type="GO" id="GO:0005829">
    <property type="term" value="C:cytosol"/>
    <property type="evidence" value="ECO:0007669"/>
    <property type="project" value="TreeGrafter"/>
</dbReference>
<feature type="binding site" evidence="1">
    <location>
        <position position="96"/>
    </location>
    <ligand>
        <name>substrate</name>
    </ligand>
</feature>
<dbReference type="NCBIfam" id="NF003559">
    <property type="entry name" value="PRK05234.1"/>
    <property type="match status" value="1"/>
</dbReference>
<gene>
    <name evidence="1" type="primary">mgsA</name>
    <name evidence="3" type="ORF">C7438_0546</name>
</gene>
<feature type="active site" description="Proton donor/acceptor" evidence="1">
    <location>
        <position position="69"/>
    </location>
</feature>
<feature type="binding site" evidence="1">
    <location>
        <position position="17"/>
    </location>
    <ligand>
        <name>substrate</name>
    </ligand>
</feature>
<dbReference type="EMBL" id="RBIJ01000001">
    <property type="protein sequence ID" value="RKQ88894.1"/>
    <property type="molecule type" value="Genomic_DNA"/>
</dbReference>
<dbReference type="CDD" id="cd01422">
    <property type="entry name" value="MGS"/>
    <property type="match status" value="1"/>
</dbReference>
<dbReference type="Pfam" id="PF02142">
    <property type="entry name" value="MGS"/>
    <property type="match status" value="1"/>
</dbReference>
<dbReference type="SMART" id="SM00851">
    <property type="entry name" value="MGS"/>
    <property type="match status" value="1"/>
</dbReference>
<dbReference type="PANTHER" id="PTHR30492">
    <property type="entry name" value="METHYLGLYOXAL SYNTHASE"/>
    <property type="match status" value="1"/>
</dbReference>
<dbReference type="InterPro" id="IPR011607">
    <property type="entry name" value="MGS-like_dom"/>
</dbReference>
<dbReference type="HAMAP" id="MF_00549">
    <property type="entry name" value="Methylglyoxal_synth"/>
    <property type="match status" value="1"/>
</dbReference>
<dbReference type="PROSITE" id="PS51855">
    <property type="entry name" value="MGS"/>
    <property type="match status" value="1"/>
</dbReference>
<evidence type="ECO:0000313" key="3">
    <source>
        <dbReference type="EMBL" id="RKQ88894.1"/>
    </source>
</evidence>
<dbReference type="NCBIfam" id="TIGR00160">
    <property type="entry name" value="MGSA"/>
    <property type="match status" value="1"/>
</dbReference>
<name>A0A660L6P3_9BACL</name>
<dbReference type="GO" id="GO:0019242">
    <property type="term" value="P:methylglyoxal biosynthetic process"/>
    <property type="evidence" value="ECO:0007669"/>
    <property type="project" value="UniProtKB-UniRule"/>
</dbReference>
<evidence type="ECO:0000259" key="2">
    <source>
        <dbReference type="PROSITE" id="PS51855"/>
    </source>
</evidence>
<reference evidence="3 4" key="1">
    <citation type="submission" date="2018-10" db="EMBL/GenBank/DDBJ databases">
        <title>Genomic Encyclopedia of Type Strains, Phase IV (KMG-IV): sequencing the most valuable type-strain genomes for metagenomic binning, comparative biology and taxonomic classification.</title>
        <authorList>
            <person name="Goeker M."/>
        </authorList>
    </citation>
    <scope>NUCLEOTIDE SEQUENCE [LARGE SCALE GENOMIC DNA]</scope>
    <source>
        <strain evidence="3 4">DSM 22653</strain>
    </source>
</reference>
<dbReference type="AlphaFoldDB" id="A0A660L6P3"/>
<evidence type="ECO:0000256" key="1">
    <source>
        <dbReference type="HAMAP-Rule" id="MF_00549"/>
    </source>
</evidence>
<dbReference type="InterPro" id="IPR018148">
    <property type="entry name" value="Methylglyoxal_synth_AS"/>
</dbReference>
<dbReference type="PANTHER" id="PTHR30492:SF0">
    <property type="entry name" value="METHYLGLYOXAL SYNTHASE"/>
    <property type="match status" value="1"/>
</dbReference>
<dbReference type="Proteomes" id="UP000267019">
    <property type="component" value="Unassembled WGS sequence"/>
</dbReference>
<comment type="similarity">
    <text evidence="1">Belongs to the methylglyoxal synthase family.</text>
</comment>
<organism evidence="3 4">
    <name type="scientific">Brockia lithotrophica</name>
    <dbReference type="NCBI Taxonomy" id="933949"/>
    <lineage>
        <taxon>Bacteria</taxon>
        <taxon>Bacillati</taxon>
        <taxon>Bacillota</taxon>
        <taxon>Bacilli</taxon>
        <taxon>Bacillales</taxon>
        <taxon>Bacillales Family X. Incertae Sedis</taxon>
        <taxon>Brockia</taxon>
    </lineage>
</organism>
<evidence type="ECO:0000313" key="4">
    <source>
        <dbReference type="Proteomes" id="UP000267019"/>
    </source>
</evidence>
<sequence length="159" mass="17435">MVSPEQRPTLHIALIAHDRKKDDLVRLLTAYRPLLERHVLFATGTTGKRLREEVGLPVRPFASGPYGGDQQIGALIACNLVDAVIFLRDPLTAQPHEPDVSALLRVADVYDVPIATNEGTAEVLLRALGEGLLDFRAVYRGQAHDDGNDFCRRCAEALA</sequence>
<feature type="binding site" evidence="1">
    <location>
        <begin position="43"/>
        <end position="46"/>
    </location>
    <ligand>
        <name>substrate</name>
    </ligand>
</feature>
<feature type="binding site" evidence="1">
    <location>
        <begin position="63"/>
        <end position="64"/>
    </location>
    <ligand>
        <name>substrate</name>
    </ligand>
</feature>
<dbReference type="GO" id="GO:0008929">
    <property type="term" value="F:methylglyoxal synthase activity"/>
    <property type="evidence" value="ECO:0007669"/>
    <property type="project" value="UniProtKB-UniRule"/>
</dbReference>
<proteinExistence type="inferred from homology"/>